<dbReference type="Proteomes" id="UP000243498">
    <property type="component" value="Unassembled WGS sequence"/>
</dbReference>
<feature type="site" description="Lowers pKa of active site Tyr" evidence="5">
    <location>
        <position position="79"/>
    </location>
</feature>
<dbReference type="PROSITE" id="PS00062">
    <property type="entry name" value="ALDOKETO_REDUCTASE_2"/>
    <property type="match status" value="1"/>
</dbReference>
<dbReference type="InterPro" id="IPR036812">
    <property type="entry name" value="NAD(P)_OxRdtase_dom_sf"/>
</dbReference>
<dbReference type="OrthoDB" id="416253at2759"/>
<keyword evidence="8" id="KW-1185">Reference proteome</keyword>
<dbReference type="InterPro" id="IPR018170">
    <property type="entry name" value="Aldo/ket_reductase_CS"/>
</dbReference>
<reference evidence="7 8" key="1">
    <citation type="journal article" date="2016" name="Genome Biol. Evol.">
        <title>Divergent and convergent evolution of fungal pathogenicity.</title>
        <authorList>
            <person name="Shang Y."/>
            <person name="Xiao G."/>
            <person name="Zheng P."/>
            <person name="Cen K."/>
            <person name="Zhan S."/>
            <person name="Wang C."/>
        </authorList>
    </citation>
    <scope>NUCLEOTIDE SEQUENCE [LARGE SCALE GENOMIC DNA]</scope>
    <source>
        <strain evidence="7 8">RCEF 4871</strain>
    </source>
</reference>
<comment type="similarity">
    <text evidence="1">Belongs to the aldo/keto reductase family.</text>
</comment>
<comment type="caution">
    <text evidence="7">The sequence shown here is derived from an EMBL/GenBank/DDBJ whole genome shotgun (WGS) entry which is preliminary data.</text>
</comment>
<dbReference type="OMA" id="RLIKMEH"/>
<evidence type="ECO:0000256" key="1">
    <source>
        <dbReference type="ARBA" id="ARBA00007905"/>
    </source>
</evidence>
<name>A0A166ZQ28_METRR</name>
<dbReference type="SUPFAM" id="SSF51430">
    <property type="entry name" value="NAD(P)-linked oxidoreductase"/>
    <property type="match status" value="1"/>
</dbReference>
<dbReference type="Pfam" id="PF00248">
    <property type="entry name" value="Aldo_ket_red"/>
    <property type="match status" value="1"/>
</dbReference>
<evidence type="ECO:0000256" key="3">
    <source>
        <dbReference type="PIRSR" id="PIRSR000097-1"/>
    </source>
</evidence>
<dbReference type="PIRSF" id="PIRSF000097">
    <property type="entry name" value="AKR"/>
    <property type="match status" value="1"/>
</dbReference>
<protein>
    <submittedName>
        <fullName evidence="7">Aldo/keto reductase</fullName>
    </submittedName>
</protein>
<evidence type="ECO:0000256" key="5">
    <source>
        <dbReference type="PIRSR" id="PIRSR000097-3"/>
    </source>
</evidence>
<sequence>MPSLTLQDRAPLTNTISIPKLGFGVYQLYGKSCQRAVLDALEAGYRHIDSAQLYRNEADVGAAVQQSPLKREDIFLTTKVRQSAGSPERTYQSCVDSIEKVGGKSGYVDLLLIHIPGTGRESREELWGALEKLYADGRAKAIGVSNYRPQHIEEMREYAKVWPPHINQVELHPWCQQRDIVQYYQDNDIVLAAYSPLSCGDHLNDSTLGAIAEKHKKSPAQVLIRFALQKNWIPLPKSGNSDRIKQNADVFDFALDEGDIDTLSGLDRGKSGALFPANVR</sequence>
<evidence type="ECO:0000256" key="4">
    <source>
        <dbReference type="PIRSR" id="PIRSR000097-2"/>
    </source>
</evidence>
<evidence type="ECO:0000313" key="8">
    <source>
        <dbReference type="Proteomes" id="UP000243498"/>
    </source>
</evidence>
<keyword evidence="2" id="KW-0560">Oxidoreductase</keyword>
<feature type="binding site" evidence="4">
    <location>
        <position position="114"/>
    </location>
    <ligand>
        <name>substrate</name>
    </ligand>
</feature>
<feature type="active site" description="Proton donor" evidence="3">
    <location>
        <position position="54"/>
    </location>
</feature>
<dbReference type="GO" id="GO:0016491">
    <property type="term" value="F:oxidoreductase activity"/>
    <property type="evidence" value="ECO:0007669"/>
    <property type="project" value="UniProtKB-KW"/>
</dbReference>
<dbReference type="InterPro" id="IPR023210">
    <property type="entry name" value="NADP_OxRdtase_dom"/>
</dbReference>
<dbReference type="PROSITE" id="PS00798">
    <property type="entry name" value="ALDOKETO_REDUCTASE_1"/>
    <property type="match status" value="1"/>
</dbReference>
<accession>A0A166ZQ28</accession>
<gene>
    <name evidence="7" type="ORF">NOR_06881</name>
</gene>
<proteinExistence type="inferred from homology"/>
<evidence type="ECO:0000259" key="6">
    <source>
        <dbReference type="Pfam" id="PF00248"/>
    </source>
</evidence>
<dbReference type="PRINTS" id="PR00069">
    <property type="entry name" value="ALDKETRDTASE"/>
</dbReference>
<dbReference type="CDD" id="cd19071">
    <property type="entry name" value="AKR_AKR1-5-like"/>
    <property type="match status" value="1"/>
</dbReference>
<evidence type="ECO:0000256" key="2">
    <source>
        <dbReference type="ARBA" id="ARBA00023002"/>
    </source>
</evidence>
<feature type="domain" description="NADP-dependent oxidoreductase" evidence="6">
    <location>
        <begin position="21"/>
        <end position="266"/>
    </location>
</feature>
<dbReference type="AlphaFoldDB" id="A0A166ZQ28"/>
<dbReference type="InterPro" id="IPR020471">
    <property type="entry name" value="AKR"/>
</dbReference>
<dbReference type="PANTHER" id="PTHR43827:SF13">
    <property type="entry name" value="ALDO_KETO REDUCTASE FAMILY PROTEIN"/>
    <property type="match status" value="1"/>
</dbReference>
<organism evidence="7 8">
    <name type="scientific">Metarhizium rileyi (strain RCEF 4871)</name>
    <name type="common">Nomuraea rileyi</name>
    <dbReference type="NCBI Taxonomy" id="1649241"/>
    <lineage>
        <taxon>Eukaryota</taxon>
        <taxon>Fungi</taxon>
        <taxon>Dikarya</taxon>
        <taxon>Ascomycota</taxon>
        <taxon>Pezizomycotina</taxon>
        <taxon>Sordariomycetes</taxon>
        <taxon>Hypocreomycetidae</taxon>
        <taxon>Hypocreales</taxon>
        <taxon>Clavicipitaceae</taxon>
        <taxon>Metarhizium</taxon>
    </lineage>
</organism>
<dbReference type="FunFam" id="3.20.20.100:FF:000015">
    <property type="entry name" value="Oxidoreductase, aldo/keto reductase family"/>
    <property type="match status" value="1"/>
</dbReference>
<dbReference type="STRING" id="1081105.A0A166ZQ28"/>
<dbReference type="Gene3D" id="3.20.20.100">
    <property type="entry name" value="NADP-dependent oxidoreductase domain"/>
    <property type="match status" value="1"/>
</dbReference>
<evidence type="ECO:0000313" key="7">
    <source>
        <dbReference type="EMBL" id="OAA38136.1"/>
    </source>
</evidence>
<dbReference type="PANTHER" id="PTHR43827">
    <property type="entry name" value="2,5-DIKETO-D-GLUCONIC ACID REDUCTASE"/>
    <property type="match status" value="1"/>
</dbReference>
<dbReference type="EMBL" id="AZHC01000027">
    <property type="protein sequence ID" value="OAA38136.1"/>
    <property type="molecule type" value="Genomic_DNA"/>
</dbReference>